<evidence type="ECO:0000256" key="1">
    <source>
        <dbReference type="SAM" id="Coils"/>
    </source>
</evidence>
<evidence type="ECO:0000256" key="2">
    <source>
        <dbReference type="SAM" id="MobiDB-lite"/>
    </source>
</evidence>
<feature type="coiled-coil region" evidence="1">
    <location>
        <begin position="25"/>
        <end position="52"/>
    </location>
</feature>
<dbReference type="RefSeq" id="WP_052830601.1">
    <property type="nucleotide sequence ID" value="NZ_CP007142.1"/>
</dbReference>
<protein>
    <submittedName>
        <fullName evidence="3">Uncharacterized protein</fullName>
    </submittedName>
</protein>
<name>A0A0C5W5G2_9GAMM</name>
<dbReference type="EMBL" id="CP007142">
    <property type="protein sequence ID" value="AJQ97834.1"/>
    <property type="molecule type" value="Genomic_DNA"/>
</dbReference>
<dbReference type="Proteomes" id="UP000032266">
    <property type="component" value="Chromosome"/>
</dbReference>
<dbReference type="KEGG" id="gsn:YC6258_05806"/>
<proteinExistence type="predicted"/>
<dbReference type="STRING" id="1445510.YC6258_05806"/>
<keyword evidence="4" id="KW-1185">Reference proteome</keyword>
<evidence type="ECO:0000313" key="3">
    <source>
        <dbReference type="EMBL" id="AJQ97834.1"/>
    </source>
</evidence>
<feature type="region of interest" description="Disordered" evidence="2">
    <location>
        <begin position="59"/>
        <end position="97"/>
    </location>
</feature>
<dbReference type="AlphaFoldDB" id="A0A0C5W5G2"/>
<accession>A0A0C5W5G2</accession>
<sequence>MSEDNNTGFIPQIVDAVQSGQTDSRQQGMQQINQLREEADDLLLQIMLQQQEKLSLMVQQLQSQKRKQQHSSSQPDTSVPPQKDEADERDNVLEDVTDLQTTNLVHLDVVIERINQTMQNSLKMPLADQHNHPEENDHDSTGTDV</sequence>
<dbReference type="HOGENOM" id="CLU_1784144_0_0_6"/>
<feature type="compositionally biased region" description="Basic and acidic residues" evidence="2">
    <location>
        <begin position="82"/>
        <end position="92"/>
    </location>
</feature>
<keyword evidence="1" id="KW-0175">Coiled coil</keyword>
<reference evidence="3 4" key="1">
    <citation type="submission" date="2014-01" db="EMBL/GenBank/DDBJ databases">
        <title>Full genme sequencing of cellulolytic bacterium Gynuella sunshinyii YC6258T gen. nov., sp. nov.</title>
        <authorList>
            <person name="Khan H."/>
            <person name="Chung E.J."/>
            <person name="Chung Y.R."/>
        </authorList>
    </citation>
    <scope>NUCLEOTIDE SEQUENCE [LARGE SCALE GENOMIC DNA]</scope>
    <source>
        <strain evidence="3 4">YC6258</strain>
    </source>
</reference>
<evidence type="ECO:0000313" key="4">
    <source>
        <dbReference type="Proteomes" id="UP000032266"/>
    </source>
</evidence>
<organism evidence="3 4">
    <name type="scientific">Gynuella sunshinyii YC6258</name>
    <dbReference type="NCBI Taxonomy" id="1445510"/>
    <lineage>
        <taxon>Bacteria</taxon>
        <taxon>Pseudomonadati</taxon>
        <taxon>Pseudomonadota</taxon>
        <taxon>Gammaproteobacteria</taxon>
        <taxon>Oceanospirillales</taxon>
        <taxon>Saccharospirillaceae</taxon>
        <taxon>Gynuella</taxon>
    </lineage>
</organism>
<gene>
    <name evidence="3" type="ORF">YC6258_05806</name>
</gene>